<keyword evidence="2" id="KW-0732">Signal</keyword>
<evidence type="ECO:0000313" key="4">
    <source>
        <dbReference type="Proteomes" id="UP000192761"/>
    </source>
</evidence>
<dbReference type="RefSeq" id="WP_084091586.1">
    <property type="nucleotide sequence ID" value="NZ_FWXD01000018.1"/>
</dbReference>
<sequence>MTHLATHFTRLIPGGLLVLSLGPALAGPASDTASAPDTASNNSIPLPIRTGQQDTLDGYRNIYLPAPTGLHRHKAFVLSVDFAAGYAVGAETRQAAIARAKDQCERERGAWARPCELIDIDGEPQALQLPPHETIQLTVQKPQHAIDLFGNNKAALGSFLYRYSHHANHRLFMRAPGGAWQNWYDIRDAQRLNDVAAQWCRSQTGKPDGCEVLDINGQGLDAIGAPEQPYFELKDMTRIETITEHWGAAVSQFTHGYRYAGGHKAFAYKYGQGAYYWDAGFASRKEAEDQVLTQCRRQYAGSKGTCHLINVDGEWVD</sequence>
<feature type="compositionally biased region" description="Low complexity" evidence="1">
    <location>
        <begin position="29"/>
        <end position="40"/>
    </location>
</feature>
<proteinExistence type="predicted"/>
<feature type="region of interest" description="Disordered" evidence="1">
    <location>
        <begin position="29"/>
        <end position="50"/>
    </location>
</feature>
<organism evidence="3 4">
    <name type="scientific">Andreprevotia lacus DSM 23236</name>
    <dbReference type="NCBI Taxonomy" id="1121001"/>
    <lineage>
        <taxon>Bacteria</taxon>
        <taxon>Pseudomonadati</taxon>
        <taxon>Pseudomonadota</taxon>
        <taxon>Betaproteobacteria</taxon>
        <taxon>Neisseriales</taxon>
        <taxon>Chitinibacteraceae</taxon>
        <taxon>Andreprevotia</taxon>
    </lineage>
</organism>
<protein>
    <recommendedName>
        <fullName evidence="5">DUF4189 domain-containing protein</fullName>
    </recommendedName>
</protein>
<evidence type="ECO:0000313" key="3">
    <source>
        <dbReference type="EMBL" id="SMC27731.1"/>
    </source>
</evidence>
<feature type="signal peptide" evidence="2">
    <location>
        <begin position="1"/>
        <end position="26"/>
    </location>
</feature>
<feature type="chain" id="PRO_5013320551" description="DUF4189 domain-containing protein" evidence="2">
    <location>
        <begin position="27"/>
        <end position="317"/>
    </location>
</feature>
<evidence type="ECO:0000256" key="1">
    <source>
        <dbReference type="SAM" id="MobiDB-lite"/>
    </source>
</evidence>
<dbReference type="AlphaFoldDB" id="A0A1W1XW06"/>
<accession>A0A1W1XW06</accession>
<dbReference type="EMBL" id="FWXD01000018">
    <property type="protein sequence ID" value="SMC27731.1"/>
    <property type="molecule type" value="Genomic_DNA"/>
</dbReference>
<gene>
    <name evidence="3" type="ORF">SAMN02745857_02960</name>
</gene>
<evidence type="ECO:0008006" key="5">
    <source>
        <dbReference type="Google" id="ProtNLM"/>
    </source>
</evidence>
<evidence type="ECO:0000256" key="2">
    <source>
        <dbReference type="SAM" id="SignalP"/>
    </source>
</evidence>
<dbReference type="Proteomes" id="UP000192761">
    <property type="component" value="Unassembled WGS sequence"/>
</dbReference>
<reference evidence="3 4" key="1">
    <citation type="submission" date="2017-04" db="EMBL/GenBank/DDBJ databases">
        <authorList>
            <person name="Afonso C.L."/>
            <person name="Miller P.J."/>
            <person name="Scott M.A."/>
            <person name="Spackman E."/>
            <person name="Goraichik I."/>
            <person name="Dimitrov K.M."/>
            <person name="Suarez D.L."/>
            <person name="Swayne D.E."/>
        </authorList>
    </citation>
    <scope>NUCLEOTIDE SEQUENCE [LARGE SCALE GENOMIC DNA]</scope>
    <source>
        <strain evidence="3 4">DSM 23236</strain>
    </source>
</reference>
<name>A0A1W1XW06_9NEIS</name>
<dbReference type="STRING" id="1121001.SAMN02745857_02960"/>
<keyword evidence="4" id="KW-1185">Reference proteome</keyword>